<dbReference type="InterPro" id="IPR020845">
    <property type="entry name" value="AMP-binding_CS"/>
</dbReference>
<evidence type="ECO:0000313" key="6">
    <source>
        <dbReference type="Proteomes" id="UP001597110"/>
    </source>
</evidence>
<dbReference type="Pfam" id="PF00550">
    <property type="entry name" value="PP-binding"/>
    <property type="match status" value="2"/>
</dbReference>
<dbReference type="PANTHER" id="PTHR45527:SF14">
    <property type="entry name" value="PLIPASTATIN SYNTHASE SUBUNIT B"/>
    <property type="match status" value="1"/>
</dbReference>
<dbReference type="PANTHER" id="PTHR45527">
    <property type="entry name" value="NONRIBOSOMAL PEPTIDE SYNTHETASE"/>
    <property type="match status" value="1"/>
</dbReference>
<dbReference type="Pfam" id="PF00668">
    <property type="entry name" value="Condensation"/>
    <property type="match status" value="1"/>
</dbReference>
<dbReference type="Gene3D" id="3.40.50.12780">
    <property type="entry name" value="N-terminal domain of ligase-like"/>
    <property type="match status" value="1"/>
</dbReference>
<dbReference type="NCBIfam" id="NF003417">
    <property type="entry name" value="PRK04813.1"/>
    <property type="match status" value="2"/>
</dbReference>
<name>A0ABW2Y7D7_9GAMM</name>
<keyword evidence="3" id="KW-0597">Phosphoprotein</keyword>
<proteinExistence type="predicted"/>
<keyword evidence="6" id="KW-1185">Reference proteome</keyword>
<dbReference type="InterPro" id="IPR010071">
    <property type="entry name" value="AA_adenyl_dom"/>
</dbReference>
<dbReference type="Gene3D" id="3.30.300.30">
    <property type="match status" value="2"/>
</dbReference>
<gene>
    <name evidence="5" type="ORF">ACFQ0E_02220</name>
</gene>
<feature type="domain" description="Carrier" evidence="4">
    <location>
        <begin position="1609"/>
        <end position="1684"/>
    </location>
</feature>
<dbReference type="InterPro" id="IPR000873">
    <property type="entry name" value="AMP-dep_synth/lig_dom"/>
</dbReference>
<dbReference type="SUPFAM" id="SSF52777">
    <property type="entry name" value="CoA-dependent acyltransferases"/>
    <property type="match status" value="2"/>
</dbReference>
<evidence type="ECO:0000256" key="2">
    <source>
        <dbReference type="ARBA" id="ARBA00022450"/>
    </source>
</evidence>
<dbReference type="SMART" id="SM00823">
    <property type="entry name" value="PKS_PP"/>
    <property type="match status" value="2"/>
</dbReference>
<dbReference type="Gene3D" id="3.30.559.30">
    <property type="entry name" value="Nonribosomal peptide synthetase, condensation domain"/>
    <property type="match status" value="1"/>
</dbReference>
<accession>A0ABW2Y7D7</accession>
<comment type="cofactor">
    <cofactor evidence="1">
        <name>pantetheine 4'-phosphate</name>
        <dbReference type="ChEBI" id="CHEBI:47942"/>
    </cofactor>
</comment>
<dbReference type="NCBIfam" id="TIGR01733">
    <property type="entry name" value="AA-adenyl-dom"/>
    <property type="match status" value="2"/>
</dbReference>
<dbReference type="InterPro" id="IPR006162">
    <property type="entry name" value="Ppantetheine_attach_site"/>
</dbReference>
<sequence>MENSQVVALHRRVEAWAAREPSRAAAVCGEDRRDYATLNAQANRLARRLRALGVAPERNVGLCMARGVGMLEGLLAALKAGGAYVPMDPEYPAERLRAMVEDAALAVVLTDAAGRTAMAAALSGLQDAPACVSLEDAADWAGEPAENLDDTDEATVSSRRAYVIYTSGSTGRPKGVEVEHAAVMHLWRSLDAVLHPQGGDAARPLRAAMNASLSFDVSVQGWSRLLSGDCVVMVPQAAKQDPEAMLSLLEAERVDLFDCTPSQLGGLLDAGLQRRDSLHGLTVVVAGEAIPAAMWRSMASSTTQRFFNAYGPTEATVYATAMVINDAGDAPRIGVALPGVRIGVFDEALRPVADGESGELLIAGDGLARGYLARPELTAERFVAIDGERWYRTGDLGRVLADGTIEYQGRNDFQVKVRGFRIELGEIESVLSSLPGVRDAVVLARDEAGDKQLVAYVRGDAEATVPSALREALSTRLPGFMVPSAYVRVEAWPQTVNGKLDRAALRAPSAEDYPSEAYRAPEGEVETGLAALWCELLRREQVGRDDCFLLLGGDSLRLIQLSSRIRQRFGVSLPIHALFRPMTLAEMAGAIAQARAGDDAMGAADEGGFDKARIEPMSAGRAPLSYQQYGLWLLEQLTSTSTAYNAQNVIRIRGRFDADRFGRAIAVLAERHEILRTTFHAGADGEPYQQVHASAPGMFEYREPEGGLDETGIAALIESQVFRRFDLAQLPLAKFTLVRLSADEHLLIQVEQHYVHDGWSMNLILRELLAIYDAMGRGEAPDLPPMVAQFGDYANWQRSEAAAARFRRQARYWKDKLAGAALQLPMITDRPRPAVPSYRGGQVRVELPKALVCELRAFCRREGVTLYAAMQAVFQLTISRYAGCDDFVIGSAVANRVARRAEGLVGMFVNMVPVRCNLSGDPSYRTLLDRVMADLAEAYDHQEAPFEWVVREVQPERDAGRNPLFQVAFSSHNSTGPRLAWPEFTLDIHEVYSNDTSKFDFDVIMIPRARHDPDGVTMLWSYAADLYDHGTIEGIARTYRHLLAACIADPHRPLAAFEACDPDARARLLAFGADVREYDRSTPIHARFEAQAAHAPDAIAVSCGDDALRYGALNARANRLAHWLRAQGVAPESRVAICMERGIGVVESVVAVLKSGGGYVPLDLSYPADRLAYVLADARPTLVLADAAARPLLAEALADVVADGRPRIVDIDDDAGLWAAMPETNPDPAAVGLRPDHLAYVIYTSGSTGEPKGVMVEHRQIDRLFATTASWSGFRADDVVALFHSFAFDFSVWEIWGALRHGGRLVVVPRDVARSADAFHDLLCRERVTLIDQTPGALRALIEAQARSDDRHALRTLIFGGEALDAKMLKPWFADPRNAATRLVQVYGITETTVISTWREMTVADTDHEGPSPIGVRYDDVSLYVLDPQGQLCPFGVVGEIHIGGGGVARGYLDRDALTAERFVADPFRPGERIYRSGDLARMRTDGSLEYVGRNDFQVKVRGYRIELGEIESRLAALPGVRDAVVLARQDAGDRAARLVAYYRVEGDGAPDLPDALRQGLQRQLPEYMLPSAYVQVDGWPLNANGKLDRRALPAPDAGDFGGRAAYVAPRTPIEEEMARIWSQLLGVAQVGVHDNFFALGGHSLLATRLAMATQDALGVDVSLRDLFEGPTIERLLDVVFSRIEQEDLVE</sequence>
<dbReference type="InterPro" id="IPR020806">
    <property type="entry name" value="PKS_PP-bd"/>
</dbReference>
<evidence type="ECO:0000259" key="4">
    <source>
        <dbReference type="PROSITE" id="PS50075"/>
    </source>
</evidence>
<feature type="domain" description="Carrier" evidence="4">
    <location>
        <begin position="520"/>
        <end position="595"/>
    </location>
</feature>
<dbReference type="Gene3D" id="1.10.1200.10">
    <property type="entry name" value="ACP-like"/>
    <property type="match status" value="1"/>
</dbReference>
<dbReference type="PROSITE" id="PS50075">
    <property type="entry name" value="CARRIER"/>
    <property type="match status" value="2"/>
</dbReference>
<dbReference type="SUPFAM" id="SSF47336">
    <property type="entry name" value="ACP-like"/>
    <property type="match status" value="2"/>
</dbReference>
<evidence type="ECO:0000313" key="5">
    <source>
        <dbReference type="EMBL" id="MFD0724406.1"/>
    </source>
</evidence>
<dbReference type="InterPro" id="IPR001242">
    <property type="entry name" value="Condensation_dom"/>
</dbReference>
<dbReference type="CDD" id="cd19531">
    <property type="entry name" value="LCL_NRPS-like"/>
    <property type="match status" value="1"/>
</dbReference>
<protein>
    <submittedName>
        <fullName evidence="5">Amino acid adenylation domain-containing protein</fullName>
    </submittedName>
</protein>
<dbReference type="InterPro" id="IPR045851">
    <property type="entry name" value="AMP-bd_C_sf"/>
</dbReference>
<dbReference type="InterPro" id="IPR023213">
    <property type="entry name" value="CAT-like_dom_sf"/>
</dbReference>
<dbReference type="Gene3D" id="2.30.38.10">
    <property type="entry name" value="Luciferase, Domain 3"/>
    <property type="match status" value="1"/>
</dbReference>
<dbReference type="EMBL" id="JBHTIF010000001">
    <property type="protein sequence ID" value="MFD0724406.1"/>
    <property type="molecule type" value="Genomic_DNA"/>
</dbReference>
<dbReference type="SUPFAM" id="SSF56801">
    <property type="entry name" value="Acetyl-CoA synthetase-like"/>
    <property type="match status" value="2"/>
</dbReference>
<organism evidence="5 6">
    <name type="scientific">Lysobacter brunescens</name>
    <dbReference type="NCBI Taxonomy" id="262323"/>
    <lineage>
        <taxon>Bacteria</taxon>
        <taxon>Pseudomonadati</taxon>
        <taxon>Pseudomonadota</taxon>
        <taxon>Gammaproteobacteria</taxon>
        <taxon>Lysobacterales</taxon>
        <taxon>Lysobacteraceae</taxon>
        <taxon>Lysobacter</taxon>
    </lineage>
</organism>
<dbReference type="Gene3D" id="3.30.559.10">
    <property type="entry name" value="Chloramphenicol acetyltransferase-like domain"/>
    <property type="match status" value="1"/>
</dbReference>
<keyword evidence="2" id="KW-0596">Phosphopantetheine</keyword>
<dbReference type="Pfam" id="PF00501">
    <property type="entry name" value="AMP-binding"/>
    <property type="match status" value="2"/>
</dbReference>
<dbReference type="InterPro" id="IPR036736">
    <property type="entry name" value="ACP-like_sf"/>
</dbReference>
<dbReference type="Gene3D" id="3.40.50.980">
    <property type="match status" value="2"/>
</dbReference>
<dbReference type="RefSeq" id="WP_386822068.1">
    <property type="nucleotide sequence ID" value="NZ_JBHTIF010000001.1"/>
</dbReference>
<dbReference type="Pfam" id="PF13193">
    <property type="entry name" value="AMP-binding_C"/>
    <property type="match status" value="2"/>
</dbReference>
<dbReference type="Proteomes" id="UP001597110">
    <property type="component" value="Unassembled WGS sequence"/>
</dbReference>
<evidence type="ECO:0000256" key="3">
    <source>
        <dbReference type="ARBA" id="ARBA00022553"/>
    </source>
</evidence>
<comment type="caution">
    <text evidence="5">The sequence shown here is derived from an EMBL/GenBank/DDBJ whole genome shotgun (WGS) entry which is preliminary data.</text>
</comment>
<dbReference type="InterPro" id="IPR025110">
    <property type="entry name" value="AMP-bd_C"/>
</dbReference>
<dbReference type="PROSITE" id="PS00012">
    <property type="entry name" value="PHOSPHOPANTETHEINE"/>
    <property type="match status" value="1"/>
</dbReference>
<dbReference type="CDD" id="cd17643">
    <property type="entry name" value="A_NRPS_Cytc1-like"/>
    <property type="match status" value="1"/>
</dbReference>
<dbReference type="InterPro" id="IPR029058">
    <property type="entry name" value="AB_hydrolase_fold"/>
</dbReference>
<dbReference type="Gene3D" id="3.40.50.1820">
    <property type="entry name" value="alpha/beta hydrolase"/>
    <property type="match status" value="1"/>
</dbReference>
<dbReference type="PROSITE" id="PS00455">
    <property type="entry name" value="AMP_BINDING"/>
    <property type="match status" value="2"/>
</dbReference>
<dbReference type="InterPro" id="IPR009081">
    <property type="entry name" value="PP-bd_ACP"/>
</dbReference>
<dbReference type="CDD" id="cd05930">
    <property type="entry name" value="A_NRPS"/>
    <property type="match status" value="1"/>
</dbReference>
<evidence type="ECO:0000256" key="1">
    <source>
        <dbReference type="ARBA" id="ARBA00001957"/>
    </source>
</evidence>
<reference evidence="6" key="1">
    <citation type="journal article" date="2019" name="Int. J. Syst. Evol. Microbiol.">
        <title>The Global Catalogue of Microorganisms (GCM) 10K type strain sequencing project: providing services to taxonomists for standard genome sequencing and annotation.</title>
        <authorList>
            <consortium name="The Broad Institute Genomics Platform"/>
            <consortium name="The Broad Institute Genome Sequencing Center for Infectious Disease"/>
            <person name="Wu L."/>
            <person name="Ma J."/>
        </authorList>
    </citation>
    <scope>NUCLEOTIDE SEQUENCE [LARGE SCALE GENOMIC DNA]</scope>
    <source>
        <strain evidence="6">CCUG 55585</strain>
    </source>
</reference>
<dbReference type="InterPro" id="IPR042099">
    <property type="entry name" value="ANL_N_sf"/>
</dbReference>